<gene>
    <name evidence="4" type="ORF">A3C96_02425</name>
</gene>
<dbReference type="Gene3D" id="3.40.50.1820">
    <property type="entry name" value="alpha/beta hydrolase"/>
    <property type="match status" value="1"/>
</dbReference>
<dbReference type="Proteomes" id="UP000177088">
    <property type="component" value="Unassembled WGS sequence"/>
</dbReference>
<evidence type="ECO:0000313" key="4">
    <source>
        <dbReference type="EMBL" id="OGL72895.1"/>
    </source>
</evidence>
<comment type="similarity">
    <text evidence="2">Belongs to the AB hydrolase superfamily. FUS2 hydrolase family.</text>
</comment>
<comment type="caution">
    <text evidence="4">The sequence shown here is derived from an EMBL/GenBank/DDBJ whole genome shotgun (WGS) entry which is preliminary data.</text>
</comment>
<dbReference type="PANTHER" id="PTHR22946:SF9">
    <property type="entry name" value="POLYKETIDE TRANSFERASE AF380"/>
    <property type="match status" value="1"/>
</dbReference>
<evidence type="ECO:0000256" key="1">
    <source>
        <dbReference type="ARBA" id="ARBA00022801"/>
    </source>
</evidence>
<reference evidence="4 5" key="1">
    <citation type="journal article" date="2016" name="Nat. Commun.">
        <title>Thousands of microbial genomes shed light on interconnected biogeochemical processes in an aquifer system.</title>
        <authorList>
            <person name="Anantharaman K."/>
            <person name="Brown C.T."/>
            <person name="Hug L.A."/>
            <person name="Sharon I."/>
            <person name="Castelle C.J."/>
            <person name="Probst A.J."/>
            <person name="Thomas B.C."/>
            <person name="Singh A."/>
            <person name="Wilkins M.J."/>
            <person name="Karaoz U."/>
            <person name="Brodie E.L."/>
            <person name="Williams K.H."/>
            <person name="Hubbard S.S."/>
            <person name="Banfield J.F."/>
        </authorList>
    </citation>
    <scope>NUCLEOTIDE SEQUENCE [LARGE SCALE GENOMIC DNA]</scope>
</reference>
<organism evidence="4 5">
    <name type="scientific">Candidatus Uhrbacteria bacterium RIFCSPHIGHO2_02_FULL_60_10</name>
    <dbReference type="NCBI Taxonomy" id="1802392"/>
    <lineage>
        <taxon>Bacteria</taxon>
        <taxon>Candidatus Uhriibacteriota</taxon>
    </lineage>
</organism>
<dbReference type="Pfam" id="PF00561">
    <property type="entry name" value="Abhydrolase_1"/>
    <property type="match status" value="1"/>
</dbReference>
<feature type="domain" description="AB hydrolase-1" evidence="3">
    <location>
        <begin position="28"/>
        <end position="138"/>
    </location>
</feature>
<dbReference type="InterPro" id="IPR050261">
    <property type="entry name" value="FrsA_esterase"/>
</dbReference>
<accession>A0A1F7U3R6</accession>
<evidence type="ECO:0000259" key="3">
    <source>
        <dbReference type="Pfam" id="PF00561"/>
    </source>
</evidence>
<dbReference type="PANTHER" id="PTHR22946">
    <property type="entry name" value="DIENELACTONE HYDROLASE DOMAIN-CONTAINING PROTEIN-RELATED"/>
    <property type="match status" value="1"/>
</dbReference>
<dbReference type="InterPro" id="IPR029058">
    <property type="entry name" value="AB_hydrolase_fold"/>
</dbReference>
<dbReference type="SUPFAM" id="SSF53474">
    <property type="entry name" value="alpha/beta-Hydrolases"/>
    <property type="match status" value="1"/>
</dbReference>
<dbReference type="GO" id="GO:0052689">
    <property type="term" value="F:carboxylic ester hydrolase activity"/>
    <property type="evidence" value="ECO:0007669"/>
    <property type="project" value="UniProtKB-ARBA"/>
</dbReference>
<dbReference type="AlphaFoldDB" id="A0A1F7U3R6"/>
<dbReference type="InterPro" id="IPR000073">
    <property type="entry name" value="AB_hydrolase_1"/>
</dbReference>
<protein>
    <recommendedName>
        <fullName evidence="3">AB hydrolase-1 domain-containing protein</fullName>
    </recommendedName>
</protein>
<dbReference type="EMBL" id="MGEA01000079">
    <property type="protein sequence ID" value="OGL72895.1"/>
    <property type="molecule type" value="Genomic_DNA"/>
</dbReference>
<sequence>MPERTAIRTADGVEIIGDWWAGQNRAALLLHMMPADRRSWQELADRLAAGGWAVLAIDLRGHGESLAASGGRTLDYRKFTDAEHQASRLDLQAALAWLATKGFPVERVALVGASIGANLAITAASEEPKLPAVAALSPGDDYRGVRTPGAVARFRPEQALFLAASDEDQISAKCVRGLKEIKPDAELRVLSDAGHGTTLLERRPEMTAELAAWLESVLK</sequence>
<evidence type="ECO:0000256" key="2">
    <source>
        <dbReference type="ARBA" id="ARBA00038115"/>
    </source>
</evidence>
<name>A0A1F7U3R6_9BACT</name>
<evidence type="ECO:0000313" key="5">
    <source>
        <dbReference type="Proteomes" id="UP000177088"/>
    </source>
</evidence>
<proteinExistence type="inferred from homology"/>
<keyword evidence="1" id="KW-0378">Hydrolase</keyword>